<dbReference type="InterPro" id="IPR009057">
    <property type="entry name" value="Homeodomain-like_sf"/>
</dbReference>
<dbReference type="InterPro" id="IPR050204">
    <property type="entry name" value="AraC_XylS_family_regulators"/>
</dbReference>
<dbReference type="AlphaFoldDB" id="A0A0G3G3D3"/>
<dbReference type="PANTHER" id="PTHR46796:SF6">
    <property type="entry name" value="ARAC SUBFAMILY"/>
    <property type="match status" value="1"/>
</dbReference>
<proteinExistence type="predicted"/>
<reference evidence="5 6" key="1">
    <citation type="submission" date="2015-04" db="EMBL/GenBank/DDBJ databases">
        <title>Complete Sequence for the Genome of the Thioalkalivibrio versutus D301.</title>
        <authorList>
            <person name="Mu T."/>
            <person name="Zhou J."/>
            <person name="Xu X."/>
        </authorList>
    </citation>
    <scope>NUCLEOTIDE SEQUENCE [LARGE SCALE GENOMIC DNA]</scope>
    <source>
        <strain evidence="5 6">D301</strain>
    </source>
</reference>
<dbReference type="PATRIC" id="fig|106634.4.peg.218"/>
<protein>
    <submittedName>
        <fullName evidence="5">AraC family transcriptional regulator</fullName>
    </submittedName>
</protein>
<dbReference type="SUPFAM" id="SSF46689">
    <property type="entry name" value="Homeodomain-like"/>
    <property type="match status" value="2"/>
</dbReference>
<dbReference type="OrthoDB" id="5622169at2"/>
<keyword evidence="1" id="KW-0805">Transcription regulation</keyword>
<evidence type="ECO:0000256" key="3">
    <source>
        <dbReference type="ARBA" id="ARBA00023163"/>
    </source>
</evidence>
<gene>
    <name evidence="5" type="ORF">TVD_01065</name>
</gene>
<feature type="domain" description="HTH araC/xylS-type" evidence="4">
    <location>
        <begin position="187"/>
        <end position="284"/>
    </location>
</feature>
<dbReference type="KEGG" id="tvr:TVD_01065"/>
<keyword evidence="6" id="KW-1185">Reference proteome</keyword>
<keyword evidence="3" id="KW-0804">Transcription</keyword>
<dbReference type="InterPro" id="IPR018060">
    <property type="entry name" value="HTH_AraC"/>
</dbReference>
<evidence type="ECO:0000313" key="5">
    <source>
        <dbReference type="EMBL" id="AKJ94042.1"/>
    </source>
</evidence>
<dbReference type="EMBL" id="CP011367">
    <property type="protein sequence ID" value="AKJ94042.1"/>
    <property type="molecule type" value="Genomic_DNA"/>
</dbReference>
<dbReference type="InterPro" id="IPR018062">
    <property type="entry name" value="HTH_AraC-typ_CS"/>
</dbReference>
<accession>A0A0G3G3D3</accession>
<dbReference type="Proteomes" id="UP000064201">
    <property type="component" value="Chromosome"/>
</dbReference>
<sequence>MLDFFARGRDAPFLEEARARPDLPVPMIENAHPAGHLSTPPVCELMLSQSVGAPFRYHCDIGAGPFSGCAGPREFVVIAPQVAGRCHMRDPARMRFFGIPPELARDCLERDPGDPLDFGHLHTRHHRDPLITQALDALWQEMGRDDPAAQLFVESMLAVLVVRLARMAEHDRDLDRRRGGLAPHQSARVIDYMQCHLDERITLRDLAALTGLSPWHFARAFRDTHGLPPHRYLTRLRVERARDLLTRTSLSITEIAAATGYSPQQLVRHFRQALGVAPAAYRRLH</sequence>
<evidence type="ECO:0000313" key="6">
    <source>
        <dbReference type="Proteomes" id="UP000064201"/>
    </source>
</evidence>
<organism evidence="5 6">
    <name type="scientific">Thioalkalivibrio versutus</name>
    <dbReference type="NCBI Taxonomy" id="106634"/>
    <lineage>
        <taxon>Bacteria</taxon>
        <taxon>Pseudomonadati</taxon>
        <taxon>Pseudomonadota</taxon>
        <taxon>Gammaproteobacteria</taxon>
        <taxon>Chromatiales</taxon>
        <taxon>Ectothiorhodospiraceae</taxon>
        <taxon>Thioalkalivibrio</taxon>
    </lineage>
</organism>
<evidence type="ECO:0000256" key="1">
    <source>
        <dbReference type="ARBA" id="ARBA00023015"/>
    </source>
</evidence>
<dbReference type="RefSeq" id="WP_047250580.1">
    <property type="nucleotide sequence ID" value="NZ_CP011367.1"/>
</dbReference>
<dbReference type="Pfam" id="PF12833">
    <property type="entry name" value="HTH_18"/>
    <property type="match status" value="1"/>
</dbReference>
<name>A0A0G3G3D3_9GAMM</name>
<dbReference type="PROSITE" id="PS01124">
    <property type="entry name" value="HTH_ARAC_FAMILY_2"/>
    <property type="match status" value="1"/>
</dbReference>
<dbReference type="STRING" id="106634.TVD_01065"/>
<dbReference type="GO" id="GO:0003700">
    <property type="term" value="F:DNA-binding transcription factor activity"/>
    <property type="evidence" value="ECO:0007669"/>
    <property type="project" value="InterPro"/>
</dbReference>
<dbReference type="PROSITE" id="PS00041">
    <property type="entry name" value="HTH_ARAC_FAMILY_1"/>
    <property type="match status" value="1"/>
</dbReference>
<dbReference type="SMART" id="SM00342">
    <property type="entry name" value="HTH_ARAC"/>
    <property type="match status" value="1"/>
</dbReference>
<evidence type="ECO:0000259" key="4">
    <source>
        <dbReference type="PROSITE" id="PS01124"/>
    </source>
</evidence>
<dbReference type="PANTHER" id="PTHR46796">
    <property type="entry name" value="HTH-TYPE TRANSCRIPTIONAL ACTIVATOR RHAS-RELATED"/>
    <property type="match status" value="1"/>
</dbReference>
<dbReference type="GO" id="GO:0043565">
    <property type="term" value="F:sequence-specific DNA binding"/>
    <property type="evidence" value="ECO:0007669"/>
    <property type="project" value="InterPro"/>
</dbReference>
<evidence type="ECO:0000256" key="2">
    <source>
        <dbReference type="ARBA" id="ARBA00023125"/>
    </source>
</evidence>
<keyword evidence="2" id="KW-0238">DNA-binding</keyword>
<dbReference type="Gene3D" id="1.10.10.60">
    <property type="entry name" value="Homeodomain-like"/>
    <property type="match status" value="2"/>
</dbReference>